<dbReference type="EMBL" id="CP122566">
    <property type="protein sequence ID" value="WGH93875.1"/>
    <property type="molecule type" value="Genomic_DNA"/>
</dbReference>
<accession>A0AAJ6AIF3</accession>
<dbReference type="InterPro" id="IPR024411">
    <property type="entry name" value="Tail_terminator_phage"/>
</dbReference>
<sequence>MNTGPIRDSITLETTAGFIALMVEAGVGTWNEDGIYQPDDWGIVVGRLPHTPAKLIGVTPYVSRVDAQPRVDERAIQVRYRSASPDPRPLIILVDRLHDHIHGLSNINLGGHHVPLIWRHSLADLGADQNNQYEITDNYYFYLDK</sequence>
<protein>
    <submittedName>
        <fullName evidence="1">Minor capsid protein</fullName>
    </submittedName>
</protein>
<evidence type="ECO:0000313" key="2">
    <source>
        <dbReference type="Proteomes" id="UP001224674"/>
    </source>
</evidence>
<dbReference type="Pfam" id="PF12691">
    <property type="entry name" value="Phage_tail_terminator_6"/>
    <property type="match status" value="1"/>
</dbReference>
<name>A0AAJ6AIF3_9MICC</name>
<evidence type="ECO:0000313" key="1">
    <source>
        <dbReference type="EMBL" id="WGH93875.1"/>
    </source>
</evidence>
<reference evidence="1 2" key="1">
    <citation type="submission" date="2023-03" db="EMBL/GenBank/DDBJ databases">
        <title>Complete genome sequences of several Auritidibacter ignavus strains isolated from ear infections.</title>
        <authorList>
            <person name="Baehr T."/>
            <person name="Baumhoegger A.M."/>
        </authorList>
    </citation>
    <scope>NUCLEOTIDE SEQUENCE [LARGE SCALE GENOMIC DNA]</scope>
    <source>
        <strain evidence="1 2">BABAE-6</strain>
    </source>
</reference>
<keyword evidence="2" id="KW-1185">Reference proteome</keyword>
<dbReference type="Proteomes" id="UP001224674">
    <property type="component" value="Chromosome"/>
</dbReference>
<gene>
    <name evidence="1" type="ORF">QDX21_03490</name>
</gene>
<organism evidence="1 2">
    <name type="scientific">Auritidibacter ignavus</name>
    <dbReference type="NCBI Taxonomy" id="678932"/>
    <lineage>
        <taxon>Bacteria</taxon>
        <taxon>Bacillati</taxon>
        <taxon>Actinomycetota</taxon>
        <taxon>Actinomycetes</taxon>
        <taxon>Micrococcales</taxon>
        <taxon>Micrococcaceae</taxon>
        <taxon>Auritidibacter</taxon>
    </lineage>
</organism>
<dbReference type="AlphaFoldDB" id="A0AAJ6AIF3"/>
<dbReference type="RefSeq" id="WP_122549041.1">
    <property type="nucleotide sequence ID" value="NZ_CP122565.1"/>
</dbReference>
<proteinExistence type="predicted"/>